<dbReference type="GO" id="GO:0046872">
    <property type="term" value="F:metal ion binding"/>
    <property type="evidence" value="ECO:0007669"/>
    <property type="project" value="InterPro"/>
</dbReference>
<feature type="domain" description="B12-binding" evidence="1">
    <location>
        <begin position="8"/>
        <end position="144"/>
    </location>
</feature>
<dbReference type="InterPro" id="IPR036724">
    <property type="entry name" value="Cobalamin-bd_sf"/>
</dbReference>
<reference evidence="3" key="1">
    <citation type="submission" date="2016-10" db="EMBL/GenBank/DDBJ databases">
        <authorList>
            <person name="Varghese N."/>
            <person name="Submissions S."/>
        </authorList>
    </citation>
    <scope>NUCLEOTIDE SEQUENCE [LARGE SCALE GENOMIC DNA]</scope>
    <source>
        <strain evidence="3">DSM 44260</strain>
    </source>
</reference>
<keyword evidence="3" id="KW-1185">Reference proteome</keyword>
<dbReference type="Gene3D" id="3.40.50.280">
    <property type="entry name" value="Cobalamin-binding domain"/>
    <property type="match status" value="1"/>
</dbReference>
<sequence length="144" mass="15354">MMMSSPSGEPVVISGTSSDSHTWNLVYLQLLVRELGHPVLNLGPCVPDDLLVAECARTGPRLVVISTVNGHGYADAVRVAPRLRARRELAGTRLVIGGKLGIHGAAAARRRDQLVAAGFDRVYEETELAAFADDLARLRVGVAS</sequence>
<organism evidence="2 3">
    <name type="scientific">Actinokineospora terrae</name>
    <dbReference type="NCBI Taxonomy" id="155974"/>
    <lineage>
        <taxon>Bacteria</taxon>
        <taxon>Bacillati</taxon>
        <taxon>Actinomycetota</taxon>
        <taxon>Actinomycetes</taxon>
        <taxon>Pseudonocardiales</taxon>
        <taxon>Pseudonocardiaceae</taxon>
        <taxon>Actinokineospora</taxon>
    </lineage>
</organism>
<evidence type="ECO:0000259" key="1">
    <source>
        <dbReference type="PROSITE" id="PS51332"/>
    </source>
</evidence>
<dbReference type="Proteomes" id="UP000199051">
    <property type="component" value="Unassembled WGS sequence"/>
</dbReference>
<dbReference type="EMBL" id="FOGI01000002">
    <property type="protein sequence ID" value="SER24065.1"/>
    <property type="molecule type" value="Genomic_DNA"/>
</dbReference>
<protein>
    <submittedName>
        <fullName evidence="2">Methylaspartate mutase sigma subunit</fullName>
    </submittedName>
</protein>
<gene>
    <name evidence="2" type="ORF">SAMN04487818_102201</name>
</gene>
<accession>A0A1H9MKT3</accession>
<dbReference type="GO" id="GO:0031419">
    <property type="term" value="F:cobalamin binding"/>
    <property type="evidence" value="ECO:0007669"/>
    <property type="project" value="InterPro"/>
</dbReference>
<dbReference type="PROSITE" id="PS51332">
    <property type="entry name" value="B12_BINDING"/>
    <property type="match status" value="1"/>
</dbReference>
<dbReference type="InterPro" id="IPR006158">
    <property type="entry name" value="Cobalamin-bd"/>
</dbReference>
<dbReference type="SUPFAM" id="SSF52242">
    <property type="entry name" value="Cobalamin (vitamin B12)-binding domain"/>
    <property type="match status" value="1"/>
</dbReference>
<evidence type="ECO:0000313" key="2">
    <source>
        <dbReference type="EMBL" id="SER24065.1"/>
    </source>
</evidence>
<evidence type="ECO:0000313" key="3">
    <source>
        <dbReference type="Proteomes" id="UP000199051"/>
    </source>
</evidence>
<dbReference type="Pfam" id="PF02310">
    <property type="entry name" value="B12-binding"/>
    <property type="match status" value="1"/>
</dbReference>
<dbReference type="AlphaFoldDB" id="A0A1H9MKT3"/>
<proteinExistence type="predicted"/>
<dbReference type="STRING" id="155974.SAMN04487818_102201"/>
<name>A0A1H9MKT3_9PSEU</name>